<evidence type="ECO:0008006" key="5">
    <source>
        <dbReference type="Google" id="ProtNLM"/>
    </source>
</evidence>
<protein>
    <recommendedName>
        <fullName evidence="5">DUF4890 domain-containing protein</fullName>
    </recommendedName>
</protein>
<feature type="signal peptide" evidence="2">
    <location>
        <begin position="1"/>
        <end position="38"/>
    </location>
</feature>
<accession>A0A401LPQ6</accession>
<evidence type="ECO:0000313" key="3">
    <source>
        <dbReference type="EMBL" id="GCB33552.1"/>
    </source>
</evidence>
<sequence>MLNFESIKSIKKITDMKNSMKLVGAMICFMTFAGLATAQETPESQAKQQQEKRLPHEVPNPEKIATRMTEQMQRSLQLTEKQYNKIYKLNLKEQKKRFNLMQNAENQGSFMRGGFGMGEGRPPMAMGGGEPPMTREGGFPGRMGERPKMQLDNDSAEALKKAAEAKDKKIKKILTTEQYEKWKAEQEANRAKAAQMRKSNDNRPRREQNQNDI</sequence>
<dbReference type="AlphaFoldDB" id="A0A401LPQ6"/>
<comment type="caution">
    <text evidence="3">The sequence shown here is derived from an EMBL/GenBank/DDBJ whole genome shotgun (WGS) entry which is preliminary data.</text>
</comment>
<reference evidence="3 4" key="1">
    <citation type="submission" date="2018-10" db="EMBL/GenBank/DDBJ databases">
        <title>Draft Genome Sequence of Bacteroides sp. KCTC 15687.</title>
        <authorList>
            <person name="Yu S.Y."/>
            <person name="Kim J.S."/>
            <person name="Oh B.S."/>
            <person name="Park S.H."/>
            <person name="Kang S.W."/>
            <person name="Park J.E."/>
            <person name="Choi S.H."/>
            <person name="Han K.I."/>
            <person name="Lee K.C."/>
            <person name="Eom M.K."/>
            <person name="Suh M.K."/>
            <person name="Lee D.H."/>
            <person name="Yoon H."/>
            <person name="Kim B."/>
            <person name="Yang S.J."/>
            <person name="Lee J.S."/>
            <person name="Lee J.H."/>
        </authorList>
    </citation>
    <scope>NUCLEOTIDE SEQUENCE [LARGE SCALE GENOMIC DNA]</scope>
    <source>
        <strain evidence="3 4">KCTC 15687</strain>
    </source>
</reference>
<feature type="region of interest" description="Disordered" evidence="1">
    <location>
        <begin position="185"/>
        <end position="213"/>
    </location>
</feature>
<proteinExistence type="predicted"/>
<gene>
    <name evidence="3" type="ORF">KGMB02408_04970</name>
</gene>
<evidence type="ECO:0000256" key="1">
    <source>
        <dbReference type="SAM" id="MobiDB-lite"/>
    </source>
</evidence>
<keyword evidence="2" id="KW-0732">Signal</keyword>
<feature type="chain" id="PRO_5019169151" description="DUF4890 domain-containing protein" evidence="2">
    <location>
        <begin position="39"/>
        <end position="213"/>
    </location>
</feature>
<dbReference type="EMBL" id="BHWB01000001">
    <property type="protein sequence ID" value="GCB33552.1"/>
    <property type="molecule type" value="Genomic_DNA"/>
</dbReference>
<feature type="compositionally biased region" description="Basic and acidic residues" evidence="1">
    <location>
        <begin position="198"/>
        <end position="213"/>
    </location>
</feature>
<organism evidence="3 4">
    <name type="scientific">Bacteroides faecalis</name>
    <dbReference type="NCBI Taxonomy" id="2447885"/>
    <lineage>
        <taxon>Bacteria</taxon>
        <taxon>Pseudomonadati</taxon>
        <taxon>Bacteroidota</taxon>
        <taxon>Bacteroidia</taxon>
        <taxon>Bacteroidales</taxon>
        <taxon>Bacteroidaceae</taxon>
        <taxon>Bacteroides</taxon>
    </lineage>
</organism>
<evidence type="ECO:0000256" key="2">
    <source>
        <dbReference type="SAM" id="SignalP"/>
    </source>
</evidence>
<name>A0A401LPQ6_9BACE</name>
<evidence type="ECO:0000313" key="4">
    <source>
        <dbReference type="Proteomes" id="UP000288079"/>
    </source>
</evidence>
<dbReference type="Proteomes" id="UP000288079">
    <property type="component" value="Unassembled WGS sequence"/>
</dbReference>
<keyword evidence="4" id="KW-1185">Reference proteome</keyword>